<dbReference type="OrthoDB" id="2677878at2759"/>
<dbReference type="Pfam" id="PF18759">
    <property type="entry name" value="Plavaka"/>
    <property type="match status" value="1"/>
</dbReference>
<name>A0A9P7EP60_9AGAM</name>
<keyword evidence="2" id="KW-1185">Reference proteome</keyword>
<protein>
    <submittedName>
        <fullName evidence="1">Uncharacterized protein</fullName>
    </submittedName>
</protein>
<dbReference type="GeneID" id="64633120"/>
<accession>A0A9P7EP60</accession>
<dbReference type="InterPro" id="IPR041078">
    <property type="entry name" value="Plavaka"/>
</dbReference>
<gene>
    <name evidence="1" type="ORF">BJ212DRAFT_1474541</name>
</gene>
<organism evidence="1 2">
    <name type="scientific">Suillus subaureus</name>
    <dbReference type="NCBI Taxonomy" id="48587"/>
    <lineage>
        <taxon>Eukaryota</taxon>
        <taxon>Fungi</taxon>
        <taxon>Dikarya</taxon>
        <taxon>Basidiomycota</taxon>
        <taxon>Agaricomycotina</taxon>
        <taxon>Agaricomycetes</taxon>
        <taxon>Agaricomycetidae</taxon>
        <taxon>Boletales</taxon>
        <taxon>Suillineae</taxon>
        <taxon>Suillaceae</taxon>
        <taxon>Suillus</taxon>
    </lineage>
</organism>
<dbReference type="AlphaFoldDB" id="A0A9P7EP60"/>
<comment type="caution">
    <text evidence="1">The sequence shown here is derived from an EMBL/GenBank/DDBJ whole genome shotgun (WGS) entry which is preliminary data.</text>
</comment>
<dbReference type="Proteomes" id="UP000807769">
    <property type="component" value="Unassembled WGS sequence"/>
</dbReference>
<sequence length="298" mass="33720">MDQFSENKCAVERKENQYWPFASKPDWEMALFLLWSNLSMVDIDEYLKLEFTKTLPLSFQSSRELQGCSELLLAPPQWKYETVTTKFPTTKILQIFYQDAIECLQSLLSHPLLATSFDFIPHKVYKSAEHAVQVYHGFMTGDHAWNLQKDLPEDASLLGIVLSLDKTKVTNITGNCYAHPLLVSLANIDPSVHAKGSLHAYILLALLPVAKFMHRNKCMHGVLTDRLLHHWIDLVVGPLRQAVCLGVMMSDPQGFSRYCFTLLVAYVADTLEKLVIACTMINSSPVTMATHKDFGDPI</sequence>
<dbReference type="EMBL" id="JABBWG010000001">
    <property type="protein sequence ID" value="KAG1827385.1"/>
    <property type="molecule type" value="Genomic_DNA"/>
</dbReference>
<proteinExistence type="predicted"/>
<reference evidence="1" key="1">
    <citation type="journal article" date="2020" name="New Phytol.">
        <title>Comparative genomics reveals dynamic genome evolution in host specialist ectomycorrhizal fungi.</title>
        <authorList>
            <person name="Lofgren L.A."/>
            <person name="Nguyen N.H."/>
            <person name="Vilgalys R."/>
            <person name="Ruytinx J."/>
            <person name="Liao H.L."/>
            <person name="Branco S."/>
            <person name="Kuo A."/>
            <person name="LaButti K."/>
            <person name="Lipzen A."/>
            <person name="Andreopoulos W."/>
            <person name="Pangilinan J."/>
            <person name="Riley R."/>
            <person name="Hundley H."/>
            <person name="Na H."/>
            <person name="Barry K."/>
            <person name="Grigoriev I.V."/>
            <person name="Stajich J.E."/>
            <person name="Kennedy P.G."/>
        </authorList>
    </citation>
    <scope>NUCLEOTIDE SEQUENCE</scope>
    <source>
        <strain evidence="1">MN1</strain>
    </source>
</reference>
<evidence type="ECO:0000313" key="2">
    <source>
        <dbReference type="Proteomes" id="UP000807769"/>
    </source>
</evidence>
<evidence type="ECO:0000313" key="1">
    <source>
        <dbReference type="EMBL" id="KAG1827385.1"/>
    </source>
</evidence>
<dbReference type="RefSeq" id="XP_041200232.1">
    <property type="nucleotide sequence ID" value="XM_041339104.1"/>
</dbReference>